<evidence type="ECO:0000259" key="8">
    <source>
        <dbReference type="Pfam" id="PF09115"/>
    </source>
</evidence>
<evidence type="ECO:0000256" key="2">
    <source>
        <dbReference type="ARBA" id="ARBA00014363"/>
    </source>
</evidence>
<feature type="domain" description="DNA polymerase III delta subunit C-terminal" evidence="8">
    <location>
        <begin position="114"/>
        <end position="227"/>
    </location>
</feature>
<dbReference type="SUPFAM" id="SSF52540">
    <property type="entry name" value="P-loop containing nucleoside triphosphate hydrolases"/>
    <property type="match status" value="1"/>
</dbReference>
<accession>X1LD87</accession>
<dbReference type="InterPro" id="IPR027417">
    <property type="entry name" value="P-loop_NTPase"/>
</dbReference>
<dbReference type="AlphaFoldDB" id="X1LD87"/>
<dbReference type="EC" id="2.7.7.7" evidence="1"/>
<dbReference type="Gene3D" id="3.40.50.300">
    <property type="entry name" value="P-loop containing nucleotide triphosphate hydrolases"/>
    <property type="match status" value="1"/>
</dbReference>
<evidence type="ECO:0000256" key="1">
    <source>
        <dbReference type="ARBA" id="ARBA00012417"/>
    </source>
</evidence>
<keyword evidence="5" id="KW-0235">DNA replication</keyword>
<dbReference type="GO" id="GO:0006261">
    <property type="term" value="P:DNA-templated DNA replication"/>
    <property type="evidence" value="ECO:0007669"/>
    <property type="project" value="TreeGrafter"/>
</dbReference>
<dbReference type="GO" id="GO:0003677">
    <property type="term" value="F:DNA binding"/>
    <property type="evidence" value="ECO:0007669"/>
    <property type="project" value="InterPro"/>
</dbReference>
<dbReference type="Gene3D" id="1.20.272.10">
    <property type="match status" value="1"/>
</dbReference>
<feature type="non-terminal residue" evidence="9">
    <location>
        <position position="1"/>
    </location>
</feature>
<dbReference type="PANTHER" id="PTHR11669">
    <property type="entry name" value="REPLICATION FACTOR C / DNA POLYMERASE III GAMMA-TAU SUBUNIT"/>
    <property type="match status" value="1"/>
</dbReference>
<evidence type="ECO:0000256" key="3">
    <source>
        <dbReference type="ARBA" id="ARBA00022679"/>
    </source>
</evidence>
<protein>
    <recommendedName>
        <fullName evidence="2">DNA polymerase III subunit delta'</fullName>
        <ecNumber evidence="1">2.7.7.7</ecNumber>
    </recommendedName>
</protein>
<comment type="caution">
    <text evidence="9">The sequence shown here is derived from an EMBL/GenBank/DDBJ whole genome shotgun (WGS) entry which is preliminary data.</text>
</comment>
<sequence>LKRESSYKLYEGRKKVWIIEEADKFGLAAANSILKILEEPPPQTVLVLISQTKDGLLPTILSRCEVIRFFPLPLPEIEKMIAQQLPQGSDKIHILAKLAQGRVEETLHLIKEENTLKIREELLNALRKNMNVEEIFKLAAQWTNYNQKELQRIFDMLLFWFRDILILKQGGEKWLINHDKMEELAREKGKYSVKEIKKIMQTIEKTRYYLKSNVNQKLVLESLWLNLKEKTLIGSNLTG</sequence>
<dbReference type="EMBL" id="BARV01005806">
    <property type="protein sequence ID" value="GAI03816.1"/>
    <property type="molecule type" value="Genomic_DNA"/>
</dbReference>
<dbReference type="Pfam" id="PF13177">
    <property type="entry name" value="DNA_pol3_delta2"/>
    <property type="match status" value="1"/>
</dbReference>
<comment type="catalytic activity">
    <reaction evidence="7">
        <text>DNA(n) + a 2'-deoxyribonucleoside 5'-triphosphate = DNA(n+1) + diphosphate</text>
        <dbReference type="Rhea" id="RHEA:22508"/>
        <dbReference type="Rhea" id="RHEA-COMP:17339"/>
        <dbReference type="Rhea" id="RHEA-COMP:17340"/>
        <dbReference type="ChEBI" id="CHEBI:33019"/>
        <dbReference type="ChEBI" id="CHEBI:61560"/>
        <dbReference type="ChEBI" id="CHEBI:173112"/>
        <dbReference type="EC" id="2.7.7.7"/>
    </reaction>
</comment>
<dbReference type="GO" id="GO:0009360">
    <property type="term" value="C:DNA polymerase III complex"/>
    <property type="evidence" value="ECO:0007669"/>
    <property type="project" value="InterPro"/>
</dbReference>
<evidence type="ECO:0000256" key="5">
    <source>
        <dbReference type="ARBA" id="ARBA00022705"/>
    </source>
</evidence>
<dbReference type="InterPro" id="IPR050238">
    <property type="entry name" value="DNA_Rep/Repair_Clamp_Loader"/>
</dbReference>
<evidence type="ECO:0000256" key="4">
    <source>
        <dbReference type="ARBA" id="ARBA00022695"/>
    </source>
</evidence>
<gene>
    <name evidence="9" type="ORF">S06H3_11802</name>
</gene>
<dbReference type="InterPro" id="IPR015199">
    <property type="entry name" value="DNA_pol_III_delta_C"/>
</dbReference>
<dbReference type="GO" id="GO:0003887">
    <property type="term" value="F:DNA-directed DNA polymerase activity"/>
    <property type="evidence" value="ECO:0007669"/>
    <property type="project" value="UniProtKB-KW"/>
</dbReference>
<proteinExistence type="predicted"/>
<keyword evidence="6" id="KW-0239">DNA-directed DNA polymerase</keyword>
<dbReference type="PANTHER" id="PTHR11669:SF8">
    <property type="entry name" value="DNA POLYMERASE III SUBUNIT DELTA"/>
    <property type="match status" value="1"/>
</dbReference>
<evidence type="ECO:0000313" key="9">
    <source>
        <dbReference type="EMBL" id="GAI03816.1"/>
    </source>
</evidence>
<evidence type="ECO:0000256" key="6">
    <source>
        <dbReference type="ARBA" id="ARBA00022932"/>
    </source>
</evidence>
<organism evidence="9">
    <name type="scientific">marine sediment metagenome</name>
    <dbReference type="NCBI Taxonomy" id="412755"/>
    <lineage>
        <taxon>unclassified sequences</taxon>
        <taxon>metagenomes</taxon>
        <taxon>ecological metagenomes</taxon>
    </lineage>
</organism>
<reference evidence="9" key="1">
    <citation type="journal article" date="2014" name="Front. Microbiol.">
        <title>High frequency of phylogenetically diverse reductive dehalogenase-homologous genes in deep subseafloor sedimentary metagenomes.</title>
        <authorList>
            <person name="Kawai M."/>
            <person name="Futagami T."/>
            <person name="Toyoda A."/>
            <person name="Takaki Y."/>
            <person name="Nishi S."/>
            <person name="Hori S."/>
            <person name="Arai W."/>
            <person name="Tsubouchi T."/>
            <person name="Morono Y."/>
            <person name="Uchiyama I."/>
            <person name="Ito T."/>
            <person name="Fujiyama A."/>
            <person name="Inagaki F."/>
            <person name="Takami H."/>
        </authorList>
    </citation>
    <scope>NUCLEOTIDE SEQUENCE</scope>
    <source>
        <strain evidence="9">Expedition CK06-06</strain>
    </source>
</reference>
<keyword evidence="3" id="KW-0808">Transferase</keyword>
<dbReference type="Pfam" id="PF09115">
    <property type="entry name" value="DNApol3-delta_C"/>
    <property type="match status" value="1"/>
</dbReference>
<keyword evidence="4" id="KW-0548">Nucleotidyltransferase</keyword>
<name>X1LD87_9ZZZZ</name>
<evidence type="ECO:0000256" key="7">
    <source>
        <dbReference type="ARBA" id="ARBA00049244"/>
    </source>
</evidence>